<reference evidence="2 3" key="1">
    <citation type="submission" date="2021-02" db="EMBL/GenBank/DDBJ databases">
        <title>Genome assembly of Pseudopithomyces chartarum.</title>
        <authorList>
            <person name="Jauregui R."/>
            <person name="Singh J."/>
            <person name="Voisey C."/>
        </authorList>
    </citation>
    <scope>NUCLEOTIDE SEQUENCE [LARGE SCALE GENOMIC DNA]</scope>
    <source>
        <strain evidence="2 3">AGR01</strain>
    </source>
</reference>
<feature type="compositionally biased region" description="Polar residues" evidence="1">
    <location>
        <begin position="69"/>
        <end position="86"/>
    </location>
</feature>
<dbReference type="Proteomes" id="UP001280581">
    <property type="component" value="Unassembled WGS sequence"/>
</dbReference>
<gene>
    <name evidence="2" type="ORF">GRF29_161g1217642</name>
</gene>
<protein>
    <submittedName>
        <fullName evidence="2">Uncharacterized protein</fullName>
    </submittedName>
</protein>
<comment type="caution">
    <text evidence="2">The sequence shown here is derived from an EMBL/GenBank/DDBJ whole genome shotgun (WGS) entry which is preliminary data.</text>
</comment>
<feature type="compositionally biased region" description="Basic and acidic residues" evidence="1">
    <location>
        <begin position="87"/>
        <end position="101"/>
    </location>
</feature>
<sequence length="189" mass="21036">MPWPSDYSEFDDDCEFGDQSVAEDDEEEKAFVKATSRGSRSSESLSDDDSGDDIAIEGYLEDSELGNHKSLNQTSRKNMHDTTFQPEKSDEFVRTLPKENPRYSNHREKRVSEEMEDGSAALTTRDMSIMSSELDYARMLSAENDTTMSFSDDVPVSFSKNGIPFIPPKDVADNIPETASIITMTGSSG</sequence>
<accession>A0AAN6LUK5</accession>
<dbReference type="AlphaFoldDB" id="A0AAN6LUK5"/>
<organism evidence="2 3">
    <name type="scientific">Pseudopithomyces chartarum</name>
    <dbReference type="NCBI Taxonomy" id="1892770"/>
    <lineage>
        <taxon>Eukaryota</taxon>
        <taxon>Fungi</taxon>
        <taxon>Dikarya</taxon>
        <taxon>Ascomycota</taxon>
        <taxon>Pezizomycotina</taxon>
        <taxon>Dothideomycetes</taxon>
        <taxon>Pleosporomycetidae</taxon>
        <taxon>Pleosporales</taxon>
        <taxon>Massarineae</taxon>
        <taxon>Didymosphaeriaceae</taxon>
        <taxon>Pseudopithomyces</taxon>
    </lineage>
</organism>
<evidence type="ECO:0000313" key="3">
    <source>
        <dbReference type="Proteomes" id="UP001280581"/>
    </source>
</evidence>
<keyword evidence="3" id="KW-1185">Reference proteome</keyword>
<evidence type="ECO:0000256" key="1">
    <source>
        <dbReference type="SAM" id="MobiDB-lite"/>
    </source>
</evidence>
<proteinExistence type="predicted"/>
<feature type="region of interest" description="Disordered" evidence="1">
    <location>
        <begin position="21"/>
        <end position="120"/>
    </location>
</feature>
<feature type="compositionally biased region" description="Acidic residues" evidence="1">
    <location>
        <begin position="45"/>
        <end position="64"/>
    </location>
</feature>
<evidence type="ECO:0000313" key="2">
    <source>
        <dbReference type="EMBL" id="KAK3202441.1"/>
    </source>
</evidence>
<dbReference type="EMBL" id="WVTA01000014">
    <property type="protein sequence ID" value="KAK3202441.1"/>
    <property type="molecule type" value="Genomic_DNA"/>
</dbReference>
<name>A0AAN6LUK5_9PLEO</name>